<dbReference type="EMBL" id="BAAFRS010000253">
    <property type="protein sequence ID" value="GAB1225468.1"/>
    <property type="molecule type" value="Genomic_DNA"/>
</dbReference>
<gene>
    <name evidence="1" type="ORF">ENUP19_0253G0016</name>
</gene>
<protein>
    <submittedName>
        <fullName evidence="1">Uncharacterized protein</fullName>
    </submittedName>
</protein>
<reference evidence="1 2" key="1">
    <citation type="journal article" date="2019" name="PLoS Negl. Trop. Dis.">
        <title>Whole genome sequencing of Entamoeba nuttalli reveals mammalian host-related molecular signatures and a novel octapeptide-repeat surface protein.</title>
        <authorList>
            <person name="Tanaka M."/>
            <person name="Makiuchi T."/>
            <person name="Komiyama T."/>
            <person name="Shiina T."/>
            <person name="Osaki K."/>
            <person name="Tachibana H."/>
        </authorList>
    </citation>
    <scope>NUCLEOTIDE SEQUENCE [LARGE SCALE GENOMIC DNA]</scope>
    <source>
        <strain evidence="1 2">P19-061405</strain>
    </source>
</reference>
<accession>A0ABQ0DRT2</accession>
<sequence length="60" mass="7079">MTIHNFAMGQPVPKHLIKQYLFLKNKSNHSLVRITQRHTHDITARNHDRIKYQSLSITSI</sequence>
<evidence type="ECO:0000313" key="1">
    <source>
        <dbReference type="EMBL" id="GAB1225468.1"/>
    </source>
</evidence>
<name>A0ABQ0DRT2_9EUKA</name>
<organism evidence="1 2">
    <name type="scientific">Entamoeba nuttalli</name>
    <dbReference type="NCBI Taxonomy" id="412467"/>
    <lineage>
        <taxon>Eukaryota</taxon>
        <taxon>Amoebozoa</taxon>
        <taxon>Evosea</taxon>
        <taxon>Archamoebae</taxon>
        <taxon>Mastigamoebida</taxon>
        <taxon>Entamoebidae</taxon>
        <taxon>Entamoeba</taxon>
    </lineage>
</organism>
<dbReference type="Proteomes" id="UP001628156">
    <property type="component" value="Unassembled WGS sequence"/>
</dbReference>
<proteinExistence type="predicted"/>
<keyword evidence="2" id="KW-1185">Reference proteome</keyword>
<comment type="caution">
    <text evidence="1">The sequence shown here is derived from an EMBL/GenBank/DDBJ whole genome shotgun (WGS) entry which is preliminary data.</text>
</comment>
<evidence type="ECO:0000313" key="2">
    <source>
        <dbReference type="Proteomes" id="UP001628156"/>
    </source>
</evidence>